<accession>A0ABV0ZK58</accession>
<name>A0ABV0ZK58_9TELE</name>
<dbReference type="PANTHER" id="PTHR14146">
    <property type="entry name" value="EXOCYST COMPLEX COMPONENT 4"/>
    <property type="match status" value="1"/>
</dbReference>
<evidence type="ECO:0000256" key="1">
    <source>
        <dbReference type="RuleBase" id="RU367079"/>
    </source>
</evidence>
<dbReference type="Proteomes" id="UP001469553">
    <property type="component" value="Unassembled WGS sequence"/>
</dbReference>
<comment type="similarity">
    <text evidence="1">Belongs to the SEC8 family.</text>
</comment>
<dbReference type="PANTHER" id="PTHR14146:SF0">
    <property type="entry name" value="EXOCYST COMPLEX COMPONENT 4"/>
    <property type="match status" value="1"/>
</dbReference>
<keyword evidence="3" id="KW-1185">Reference proteome</keyword>
<comment type="function">
    <text evidence="1">Component of the exocyst complex involved in the docking of exocytic vesicles with fusion sites on the plasma membrane.</text>
</comment>
<reference evidence="2 3" key="1">
    <citation type="submission" date="2021-06" db="EMBL/GenBank/DDBJ databases">
        <authorList>
            <person name="Palmer J.M."/>
        </authorList>
    </citation>
    <scope>NUCLEOTIDE SEQUENCE [LARGE SCALE GENOMIC DNA]</scope>
    <source>
        <strain evidence="2 3">AS_MEX2019</strain>
        <tissue evidence="2">Muscle</tissue>
    </source>
</reference>
<keyword evidence="1" id="KW-0653">Protein transport</keyword>
<proteinExistence type="inferred from homology"/>
<evidence type="ECO:0000313" key="3">
    <source>
        <dbReference type="Proteomes" id="UP001469553"/>
    </source>
</evidence>
<keyword evidence="1" id="KW-0268">Exocytosis</keyword>
<protein>
    <recommendedName>
        <fullName evidence="1">Exocyst complex component Sec8</fullName>
    </recommendedName>
</protein>
<dbReference type="InterPro" id="IPR039682">
    <property type="entry name" value="Sec8/EXOC4"/>
</dbReference>
<evidence type="ECO:0000313" key="2">
    <source>
        <dbReference type="EMBL" id="MEQ2305733.1"/>
    </source>
</evidence>
<comment type="caution">
    <text evidence="2">The sequence shown here is derived from an EMBL/GenBank/DDBJ whole genome shotgun (WGS) entry which is preliminary data.</text>
</comment>
<gene>
    <name evidence="2" type="primary">EXOC4_1</name>
    <name evidence="2" type="ORF">AMECASPLE_001027</name>
</gene>
<dbReference type="EMBL" id="JAHRIP010065864">
    <property type="protein sequence ID" value="MEQ2305733.1"/>
    <property type="molecule type" value="Genomic_DNA"/>
</dbReference>
<sequence length="206" mass="22901">MIGHCQTWVCLVNLDEKIWLITSEYEFTSGGDYSIRLGQVTTVSCASGGADDNLIEGGEMKFVCKPGARNITVIFQPLLRFIQEIEMNMGPSQAKQCQLRAFLTYYINDLFLNQVRTEINKEIQAVSKAADPLKVLASADTMKLLGVQRPLLQQLLEVNVRLFVSVRAFLSVFSQEANSSGSSLQREKGLWVFGVQRGLFTAQASP</sequence>
<organism evidence="2 3">
    <name type="scientific">Ameca splendens</name>
    <dbReference type="NCBI Taxonomy" id="208324"/>
    <lineage>
        <taxon>Eukaryota</taxon>
        <taxon>Metazoa</taxon>
        <taxon>Chordata</taxon>
        <taxon>Craniata</taxon>
        <taxon>Vertebrata</taxon>
        <taxon>Euteleostomi</taxon>
        <taxon>Actinopterygii</taxon>
        <taxon>Neopterygii</taxon>
        <taxon>Teleostei</taxon>
        <taxon>Neoteleostei</taxon>
        <taxon>Acanthomorphata</taxon>
        <taxon>Ovalentaria</taxon>
        <taxon>Atherinomorphae</taxon>
        <taxon>Cyprinodontiformes</taxon>
        <taxon>Goodeidae</taxon>
        <taxon>Ameca</taxon>
    </lineage>
</organism>
<keyword evidence="1" id="KW-0813">Transport</keyword>